<dbReference type="Proteomes" id="UP000078162">
    <property type="component" value="Chromosome"/>
</dbReference>
<organism evidence="1 2">
    <name type="scientific">Candidatus Chlamydia sanziniae</name>
    <dbReference type="NCBI Taxonomy" id="1806891"/>
    <lineage>
        <taxon>Bacteria</taxon>
        <taxon>Pseudomonadati</taxon>
        <taxon>Chlamydiota</taxon>
        <taxon>Chlamydiia</taxon>
        <taxon>Chlamydiales</taxon>
        <taxon>Chlamydiaceae</taxon>
        <taxon>Chlamydia/Chlamydophila group</taxon>
        <taxon>Chlamydia</taxon>
    </lineage>
</organism>
<dbReference type="EMBL" id="CP014639">
    <property type="protein sequence ID" value="ANH78775.1"/>
    <property type="molecule type" value="Genomic_DNA"/>
</dbReference>
<protein>
    <submittedName>
        <fullName evidence="1">Uncharacterized protein</fullName>
    </submittedName>
</protein>
<proteinExistence type="predicted"/>
<evidence type="ECO:0000313" key="1">
    <source>
        <dbReference type="EMBL" id="ANH78775.1"/>
    </source>
</evidence>
<reference evidence="2" key="1">
    <citation type="submission" date="2016-03" db="EMBL/GenBank/DDBJ databases">
        <title>Culture-independent genomics supports pathogen discovery for uncultivable bacteria within the genus Chlamydia.</title>
        <authorList>
            <person name="Taylor-Brown A."/>
            <person name="Bachmann N.L."/>
            <person name="Borel N."/>
            <person name="Polkinghorne A."/>
        </authorList>
    </citation>
    <scope>NUCLEOTIDE SEQUENCE [LARGE SCALE GENOMIC DNA]</scope>
    <source>
        <strain evidence="2">2742-308</strain>
    </source>
</reference>
<keyword evidence="2" id="KW-1185">Reference proteome</keyword>
<dbReference type="KEGG" id="csaz:Cs308_0605"/>
<sequence>MIKTLAVFSKDFLMRKLKKNPPSSRFYPYKAVTSLGFLMSDTQ</sequence>
<name>A0A1A9HVB8_9CHLA</name>
<gene>
    <name evidence="1" type="ORF">Cs308_0605</name>
</gene>
<evidence type="ECO:0000313" key="2">
    <source>
        <dbReference type="Proteomes" id="UP000078162"/>
    </source>
</evidence>
<dbReference type="AlphaFoldDB" id="A0A1A9HVB8"/>
<accession>A0A1A9HVB8</accession>